<comment type="caution">
    <text evidence="2">The sequence shown here is derived from an EMBL/GenBank/DDBJ whole genome shotgun (WGS) entry which is preliminary data.</text>
</comment>
<keyword evidence="3" id="KW-1185">Reference proteome</keyword>
<name>A0A6P0UIR8_9FLAO</name>
<proteinExistence type="predicted"/>
<feature type="transmembrane region" description="Helical" evidence="1">
    <location>
        <begin position="7"/>
        <end position="26"/>
    </location>
</feature>
<keyword evidence="1" id="KW-0812">Transmembrane</keyword>
<evidence type="ECO:0000256" key="1">
    <source>
        <dbReference type="SAM" id="Phobius"/>
    </source>
</evidence>
<accession>A0A6P0UIR8</accession>
<dbReference type="Proteomes" id="UP000468443">
    <property type="component" value="Unassembled WGS sequence"/>
</dbReference>
<sequence length="230" mass="26660">MNRTLKNILITLAIIGGVIIVFKAIATSISEGLSSAADTLGDAYGTKCEETQSWIIRDFKVQEYECIGFAGPHFYRCDVYNNDELIAENVYRDDSCKVHFQAKEDLFVKINVCDKSVEQLKPSNKLVLNSIELDSVILYSKKLNTSKKIKDVHYRKIIEDWTKSNVLDYRDKPFDSIFHPSYHYKVRFYANGKSADLLTFNHLVADHTKWVYEISNYPDTLYFKNIWNKN</sequence>
<keyword evidence="1" id="KW-1133">Transmembrane helix</keyword>
<evidence type="ECO:0000313" key="3">
    <source>
        <dbReference type="Proteomes" id="UP000468443"/>
    </source>
</evidence>
<keyword evidence="1" id="KW-0472">Membrane</keyword>
<dbReference type="EMBL" id="JAABOP010000017">
    <property type="protein sequence ID" value="NER11798.1"/>
    <property type="molecule type" value="Genomic_DNA"/>
</dbReference>
<evidence type="ECO:0000313" key="2">
    <source>
        <dbReference type="EMBL" id="NER11798.1"/>
    </source>
</evidence>
<organism evidence="2 3">
    <name type="scientific">Muriicola jejuensis</name>
    <dbReference type="NCBI Taxonomy" id="504488"/>
    <lineage>
        <taxon>Bacteria</taxon>
        <taxon>Pseudomonadati</taxon>
        <taxon>Bacteroidota</taxon>
        <taxon>Flavobacteriia</taxon>
        <taxon>Flavobacteriales</taxon>
        <taxon>Flavobacteriaceae</taxon>
        <taxon>Muriicola</taxon>
    </lineage>
</organism>
<protein>
    <submittedName>
        <fullName evidence="2">Uncharacterized protein</fullName>
    </submittedName>
</protein>
<gene>
    <name evidence="2" type="ORF">GWK09_14825</name>
</gene>
<dbReference type="AlphaFoldDB" id="A0A6P0UIR8"/>
<dbReference type="RefSeq" id="WP_163694253.1">
    <property type="nucleotide sequence ID" value="NZ_FXTW01000018.1"/>
</dbReference>
<reference evidence="2 3" key="1">
    <citation type="submission" date="2020-01" db="EMBL/GenBank/DDBJ databases">
        <title>Muriicola jejuensis KCTC 22299.</title>
        <authorList>
            <person name="Wang G."/>
        </authorList>
    </citation>
    <scope>NUCLEOTIDE SEQUENCE [LARGE SCALE GENOMIC DNA]</scope>
    <source>
        <strain evidence="2 3">KCTC 22299</strain>
    </source>
</reference>